<comment type="caution">
    <text evidence="1">The sequence shown here is derived from an EMBL/GenBank/DDBJ whole genome shotgun (WGS) entry which is preliminary data.</text>
</comment>
<dbReference type="AlphaFoldDB" id="A0A821CGJ1"/>
<dbReference type="EMBL" id="CAJOBG010074887">
    <property type="protein sequence ID" value="CAF4609520.1"/>
    <property type="molecule type" value="Genomic_DNA"/>
</dbReference>
<name>A0A821CGJ1_9BILA</name>
<sequence>MSLLLNNYPPKFIKRQFQRFFTSNDAMPVWEKLDEALYRRLHQRLLEQPTRREKLLKNMLKDPIRSPTVLQTKVWDKSIMFPRYQYDGSTSNTFRSKFYKWWYNY</sequence>
<evidence type="ECO:0000313" key="1">
    <source>
        <dbReference type="EMBL" id="CAF4609520.1"/>
    </source>
</evidence>
<feature type="non-terminal residue" evidence="1">
    <location>
        <position position="105"/>
    </location>
</feature>
<proteinExistence type="predicted"/>
<organism evidence="1 2">
    <name type="scientific">Rotaria magnacalcarata</name>
    <dbReference type="NCBI Taxonomy" id="392030"/>
    <lineage>
        <taxon>Eukaryota</taxon>
        <taxon>Metazoa</taxon>
        <taxon>Spiralia</taxon>
        <taxon>Gnathifera</taxon>
        <taxon>Rotifera</taxon>
        <taxon>Eurotatoria</taxon>
        <taxon>Bdelloidea</taxon>
        <taxon>Philodinida</taxon>
        <taxon>Philodinidae</taxon>
        <taxon>Rotaria</taxon>
    </lineage>
</organism>
<keyword evidence="2" id="KW-1185">Reference proteome</keyword>
<dbReference type="Proteomes" id="UP000663866">
    <property type="component" value="Unassembled WGS sequence"/>
</dbReference>
<evidence type="ECO:0000313" key="2">
    <source>
        <dbReference type="Proteomes" id="UP000663866"/>
    </source>
</evidence>
<accession>A0A821CGJ1</accession>
<protein>
    <submittedName>
        <fullName evidence="1">Uncharacterized protein</fullName>
    </submittedName>
</protein>
<gene>
    <name evidence="1" type="ORF">OVN521_LOCUS45496</name>
</gene>
<reference evidence="1" key="1">
    <citation type="submission" date="2021-02" db="EMBL/GenBank/DDBJ databases">
        <authorList>
            <person name="Nowell W R."/>
        </authorList>
    </citation>
    <scope>NUCLEOTIDE SEQUENCE</scope>
</reference>